<protein>
    <submittedName>
        <fullName evidence="2">Uncharacterized protein</fullName>
    </submittedName>
</protein>
<gene>
    <name evidence="2" type="ORF">H9966_04520</name>
</gene>
<reference evidence="2" key="2">
    <citation type="submission" date="2021-04" db="EMBL/GenBank/DDBJ databases">
        <authorList>
            <person name="Gilroy R."/>
        </authorList>
    </citation>
    <scope>NUCLEOTIDE SEQUENCE</scope>
    <source>
        <strain evidence="2">ChiHecec3B27-8219</strain>
    </source>
</reference>
<evidence type="ECO:0000256" key="1">
    <source>
        <dbReference type="SAM" id="Phobius"/>
    </source>
</evidence>
<feature type="transmembrane region" description="Helical" evidence="1">
    <location>
        <begin position="39"/>
        <end position="60"/>
    </location>
</feature>
<dbReference type="EMBL" id="DXBE01000035">
    <property type="protein sequence ID" value="HIZ69138.1"/>
    <property type="molecule type" value="Genomic_DNA"/>
</dbReference>
<keyword evidence="1" id="KW-1133">Transmembrane helix</keyword>
<evidence type="ECO:0000313" key="3">
    <source>
        <dbReference type="Proteomes" id="UP000824055"/>
    </source>
</evidence>
<comment type="caution">
    <text evidence="2">The sequence shown here is derived from an EMBL/GenBank/DDBJ whole genome shotgun (WGS) entry which is preliminary data.</text>
</comment>
<proteinExistence type="predicted"/>
<dbReference type="Proteomes" id="UP000824055">
    <property type="component" value="Unassembled WGS sequence"/>
</dbReference>
<sequence length="64" mass="7351">MEEKKRKNTWIDAVAIVLAVVLGQTVSEAVPVESEMLKFLVAALMAGILLVLFYLVRFWMFHRK</sequence>
<reference evidence="2" key="1">
    <citation type="journal article" date="2021" name="PeerJ">
        <title>Extensive microbial diversity within the chicken gut microbiome revealed by metagenomics and culture.</title>
        <authorList>
            <person name="Gilroy R."/>
            <person name="Ravi A."/>
            <person name="Getino M."/>
            <person name="Pursley I."/>
            <person name="Horton D.L."/>
            <person name="Alikhan N.F."/>
            <person name="Baker D."/>
            <person name="Gharbi K."/>
            <person name="Hall N."/>
            <person name="Watson M."/>
            <person name="Adriaenssens E.M."/>
            <person name="Foster-Nyarko E."/>
            <person name="Jarju S."/>
            <person name="Secka A."/>
            <person name="Antonio M."/>
            <person name="Oren A."/>
            <person name="Chaudhuri R.R."/>
            <person name="La Ragione R."/>
            <person name="Hildebrand F."/>
            <person name="Pallen M.J."/>
        </authorList>
    </citation>
    <scope>NUCLEOTIDE SEQUENCE</scope>
    <source>
        <strain evidence="2">ChiHecec3B27-8219</strain>
    </source>
</reference>
<dbReference type="AlphaFoldDB" id="A0A9D2FY57"/>
<keyword evidence="1" id="KW-0812">Transmembrane</keyword>
<keyword evidence="1" id="KW-0472">Membrane</keyword>
<organism evidence="2 3">
    <name type="scientific">Candidatus Prevotella avicola</name>
    <dbReference type="NCBI Taxonomy" id="2838738"/>
    <lineage>
        <taxon>Bacteria</taxon>
        <taxon>Pseudomonadati</taxon>
        <taxon>Bacteroidota</taxon>
        <taxon>Bacteroidia</taxon>
        <taxon>Bacteroidales</taxon>
        <taxon>Prevotellaceae</taxon>
        <taxon>Prevotella</taxon>
    </lineage>
</organism>
<accession>A0A9D2FY57</accession>
<evidence type="ECO:0000313" key="2">
    <source>
        <dbReference type="EMBL" id="HIZ69138.1"/>
    </source>
</evidence>
<name>A0A9D2FY57_9BACT</name>